<dbReference type="CDD" id="cd00229">
    <property type="entry name" value="SGNH_hydrolase"/>
    <property type="match status" value="1"/>
</dbReference>
<name>A0ABN3QZV6_9ACTN</name>
<dbReference type="Pfam" id="PF13472">
    <property type="entry name" value="Lipase_GDSL_2"/>
    <property type="match status" value="1"/>
</dbReference>
<organism evidence="3 4">
    <name type="scientific">Actinomadura fulvescens</name>
    <dbReference type="NCBI Taxonomy" id="46160"/>
    <lineage>
        <taxon>Bacteria</taxon>
        <taxon>Bacillati</taxon>
        <taxon>Actinomycetota</taxon>
        <taxon>Actinomycetes</taxon>
        <taxon>Streptosporangiales</taxon>
        <taxon>Thermomonosporaceae</taxon>
        <taxon>Actinomadura</taxon>
    </lineage>
</organism>
<evidence type="ECO:0000313" key="3">
    <source>
        <dbReference type="EMBL" id="GAA2639760.1"/>
    </source>
</evidence>
<dbReference type="SUPFAM" id="SSF52266">
    <property type="entry name" value="SGNH hydrolase"/>
    <property type="match status" value="1"/>
</dbReference>
<evidence type="ECO:0000256" key="1">
    <source>
        <dbReference type="SAM" id="SignalP"/>
    </source>
</evidence>
<dbReference type="Gene3D" id="3.40.50.1110">
    <property type="entry name" value="SGNH hydrolase"/>
    <property type="match status" value="1"/>
</dbReference>
<accession>A0ABN3QZV6</accession>
<feature type="chain" id="PRO_5047046329" description="SGNH hydrolase-type esterase domain-containing protein" evidence="1">
    <location>
        <begin position="32"/>
        <end position="365"/>
    </location>
</feature>
<gene>
    <name evidence="3" type="ORF">GCM10010411_95080</name>
</gene>
<dbReference type="Proteomes" id="UP001501509">
    <property type="component" value="Unassembled WGS sequence"/>
</dbReference>
<reference evidence="3 4" key="1">
    <citation type="journal article" date="2019" name="Int. J. Syst. Evol. Microbiol.">
        <title>The Global Catalogue of Microorganisms (GCM) 10K type strain sequencing project: providing services to taxonomists for standard genome sequencing and annotation.</title>
        <authorList>
            <consortium name="The Broad Institute Genomics Platform"/>
            <consortium name="The Broad Institute Genome Sequencing Center for Infectious Disease"/>
            <person name="Wu L."/>
            <person name="Ma J."/>
        </authorList>
    </citation>
    <scope>NUCLEOTIDE SEQUENCE [LARGE SCALE GENOMIC DNA]</scope>
    <source>
        <strain evidence="3 4">JCM 6833</strain>
    </source>
</reference>
<sequence length="365" mass="39154">MRSIMSRTGAVTAVSAALAAGTVVAPSPAFAETGTQICQAPGVAYRVTYEVNSSTYGPIAHATAFQRRTLPSGPWTDASTQTWQLRWDHIPSAWDNPWSGPHRQEQGNLATLGPIQVATYLSPRYVAPDGACTVYLSPFANGTAGQPKIGVLGDSLTQSLNDSSYNQQHLQGYVQGNLNGAGRRAEVEGQGGRRWTPRPGTADLVRADGYLLDEFRGLLQHDPQGYVISLGPNDGGHIALGGTDQERQARLDATISALRTIINEIRTSGRCAVFVTGPDNLADYLGANPWHYAAATQAINRELRAQANASATDDLKLQDFAALSFDHHTYSQGQQAWFIADDIHLNATGKLHFTNAITQAASQCP</sequence>
<keyword evidence="1" id="KW-0732">Signal</keyword>
<dbReference type="InterPro" id="IPR013830">
    <property type="entry name" value="SGNH_hydro"/>
</dbReference>
<proteinExistence type="predicted"/>
<keyword evidence="4" id="KW-1185">Reference proteome</keyword>
<feature type="signal peptide" evidence="1">
    <location>
        <begin position="1"/>
        <end position="31"/>
    </location>
</feature>
<dbReference type="EMBL" id="BAAATD010000030">
    <property type="protein sequence ID" value="GAA2639760.1"/>
    <property type="molecule type" value="Genomic_DNA"/>
</dbReference>
<comment type="caution">
    <text evidence="3">The sequence shown here is derived from an EMBL/GenBank/DDBJ whole genome shotgun (WGS) entry which is preliminary data.</text>
</comment>
<protein>
    <recommendedName>
        <fullName evidence="2">SGNH hydrolase-type esterase domain-containing protein</fullName>
    </recommendedName>
</protein>
<evidence type="ECO:0000259" key="2">
    <source>
        <dbReference type="Pfam" id="PF13472"/>
    </source>
</evidence>
<feature type="domain" description="SGNH hydrolase-type esterase" evidence="2">
    <location>
        <begin position="151"/>
        <end position="349"/>
    </location>
</feature>
<dbReference type="InterPro" id="IPR036514">
    <property type="entry name" value="SGNH_hydro_sf"/>
</dbReference>
<evidence type="ECO:0000313" key="4">
    <source>
        <dbReference type="Proteomes" id="UP001501509"/>
    </source>
</evidence>